<name>A0ABN5MY26_9BACI</name>
<proteinExistence type="predicted"/>
<sequence>MVPSVCRQKRLYLIVKTKLIGTEGARLLREKRVQGRPRRRKGAEEAPGPPAESECLEWKSTFEFFWSLL</sequence>
<organism evidence="2 3">
    <name type="scientific">Peribacillus butanolivorans</name>
    <dbReference type="NCBI Taxonomy" id="421767"/>
    <lineage>
        <taxon>Bacteria</taxon>
        <taxon>Bacillati</taxon>
        <taxon>Bacillota</taxon>
        <taxon>Bacilli</taxon>
        <taxon>Bacillales</taxon>
        <taxon>Bacillaceae</taxon>
        <taxon>Peribacillus</taxon>
    </lineage>
</organism>
<gene>
    <name evidence="2" type="ORF">DTO10_06215</name>
</gene>
<protein>
    <submittedName>
        <fullName evidence="2">Uncharacterized protein</fullName>
    </submittedName>
</protein>
<accession>A0ABN5MY26</accession>
<feature type="region of interest" description="Disordered" evidence="1">
    <location>
        <begin position="31"/>
        <end position="53"/>
    </location>
</feature>
<evidence type="ECO:0000256" key="1">
    <source>
        <dbReference type="SAM" id="MobiDB-lite"/>
    </source>
</evidence>
<reference evidence="2 3" key="1">
    <citation type="submission" date="2018-07" db="EMBL/GenBank/DDBJ databases">
        <title>The molecular basis for the intramolecular migration of carboxyl group in the catabolism of para-hydroxybenzoate via gentisate.</title>
        <authorList>
            <person name="Zhao H."/>
            <person name="Xu Y."/>
            <person name="Lin S."/>
            <person name="Spain J.C."/>
            <person name="Zhou N.-Y."/>
        </authorList>
    </citation>
    <scope>NUCLEOTIDE SEQUENCE [LARGE SCALE GENOMIC DNA]</scope>
    <source>
        <strain evidence="2 3">PHB-7a</strain>
    </source>
</reference>
<dbReference type="EMBL" id="CP030926">
    <property type="protein sequence ID" value="AXN38064.1"/>
    <property type="molecule type" value="Genomic_DNA"/>
</dbReference>
<keyword evidence="3" id="KW-1185">Reference proteome</keyword>
<evidence type="ECO:0000313" key="3">
    <source>
        <dbReference type="Proteomes" id="UP000260457"/>
    </source>
</evidence>
<evidence type="ECO:0000313" key="2">
    <source>
        <dbReference type="EMBL" id="AXN38064.1"/>
    </source>
</evidence>
<dbReference type="Proteomes" id="UP000260457">
    <property type="component" value="Chromosome"/>
</dbReference>